<evidence type="ECO:0000256" key="2">
    <source>
        <dbReference type="ARBA" id="ARBA00004922"/>
    </source>
</evidence>
<evidence type="ECO:0000256" key="12">
    <source>
        <dbReference type="RuleBase" id="RU363075"/>
    </source>
</evidence>
<organism evidence="13 14">
    <name type="scientific">Bursaphelenchus okinawaensis</name>
    <dbReference type="NCBI Taxonomy" id="465554"/>
    <lineage>
        <taxon>Eukaryota</taxon>
        <taxon>Metazoa</taxon>
        <taxon>Ecdysozoa</taxon>
        <taxon>Nematoda</taxon>
        <taxon>Chromadorea</taxon>
        <taxon>Rhabditida</taxon>
        <taxon>Tylenchina</taxon>
        <taxon>Tylenchomorpha</taxon>
        <taxon>Aphelenchoidea</taxon>
        <taxon>Aphelenchoididae</taxon>
        <taxon>Bursaphelenchus</taxon>
    </lineage>
</organism>
<feature type="transmembrane region" description="Helical" evidence="12">
    <location>
        <begin position="335"/>
        <end position="360"/>
    </location>
</feature>
<feature type="transmembrane region" description="Helical" evidence="12">
    <location>
        <begin position="6"/>
        <end position="24"/>
    </location>
</feature>
<comment type="caution">
    <text evidence="13">The sequence shown here is derived from an EMBL/GenBank/DDBJ whole genome shotgun (WGS) entry which is preliminary data.</text>
</comment>
<feature type="transmembrane region" description="Helical" evidence="12">
    <location>
        <begin position="307"/>
        <end position="328"/>
    </location>
</feature>
<feature type="transmembrane region" description="Helical" evidence="12">
    <location>
        <begin position="175"/>
        <end position="194"/>
    </location>
</feature>
<keyword evidence="4 12" id="KW-0328">Glycosyltransferase</keyword>
<evidence type="ECO:0000256" key="6">
    <source>
        <dbReference type="ARBA" id="ARBA00022692"/>
    </source>
</evidence>
<evidence type="ECO:0000256" key="9">
    <source>
        <dbReference type="ARBA" id="ARBA00023136"/>
    </source>
</evidence>
<evidence type="ECO:0000313" key="14">
    <source>
        <dbReference type="Proteomes" id="UP000614601"/>
    </source>
</evidence>
<dbReference type="PANTHER" id="PTHR22760">
    <property type="entry name" value="GLYCOSYLTRANSFERASE"/>
    <property type="match status" value="1"/>
</dbReference>
<evidence type="ECO:0000256" key="1">
    <source>
        <dbReference type="ARBA" id="ARBA00004477"/>
    </source>
</evidence>
<keyword evidence="6 12" id="KW-0812">Transmembrane</keyword>
<dbReference type="InterPro" id="IPR005599">
    <property type="entry name" value="GPI_mannosylTrfase"/>
</dbReference>
<keyword evidence="7 12" id="KW-0256">Endoplasmic reticulum</keyword>
<sequence length="490" mass="56787">MDNILGTEWMVFMAMIIHLIMCPFTKVEESFNTQAIHDLLFLKHNFSQYDHLQFPGVVPRSFSGPVVVAGTMFPFYTALSFFDAHKMWNLFLARFTLGVFVLGSFLSFCRAVQSKFGPETADFLRLITASQFHFIFYSTRPLPNTFALFLVLQVFRNVLDQRYNAATKLATVAVLIYRCELVLLFGPLFLLLFLTKEANVLSTVKTGVFAGVVALAVTIPIDSLFWQEWLWPEGQVIKFNVIENKSNIYGTTPFFWYFYSVIPRALLGSLLLVPFGLLMDRRLWRWAFVAVSFVGLYSFLPHKELRFIIYAFPLLNLAAANFCARIWINKNKSWLRYIVALGVATHLIANVILTCIFLYASARNYPGGDALAHLQTVQRYHRNDVRRIHIDEFCAETGINQFLNNYPAWEYNKTENLPVEALRDFDFLLIGSQKENVYNIFQANFSSTHKELFSVEAFFKFTYVKSSKFPYYWPRLKFKNKVIVLKKLDL</sequence>
<evidence type="ECO:0000256" key="3">
    <source>
        <dbReference type="ARBA" id="ARBA00007063"/>
    </source>
</evidence>
<dbReference type="OrthoDB" id="19039at2759"/>
<dbReference type="PANTHER" id="PTHR22760:SF1">
    <property type="entry name" value="DOL-P-MAN:MAN(7)GLCNAC(2)-PP-DOL ALPHA-1,6-MANNOSYLTRANSFERASE"/>
    <property type="match status" value="1"/>
</dbReference>
<comment type="pathway">
    <text evidence="2">Protein modification; protein glycosylation.</text>
</comment>
<evidence type="ECO:0000256" key="7">
    <source>
        <dbReference type="ARBA" id="ARBA00022824"/>
    </source>
</evidence>
<keyword evidence="8 12" id="KW-1133">Transmembrane helix</keyword>
<keyword evidence="9 12" id="KW-0472">Membrane</keyword>
<comment type="subcellular location">
    <subcellularLocation>
        <location evidence="1 12">Endoplasmic reticulum membrane</location>
        <topology evidence="1 12">Multi-pass membrane protein</topology>
    </subcellularLocation>
</comment>
<dbReference type="UniPathway" id="UPA00378"/>
<evidence type="ECO:0000256" key="10">
    <source>
        <dbReference type="ARBA" id="ARBA00044721"/>
    </source>
</evidence>
<feature type="transmembrane region" description="Helical" evidence="12">
    <location>
        <begin position="254"/>
        <end position="276"/>
    </location>
</feature>
<dbReference type="GO" id="GO:0006487">
    <property type="term" value="P:protein N-linked glycosylation"/>
    <property type="evidence" value="ECO:0007669"/>
    <property type="project" value="TreeGrafter"/>
</dbReference>
<dbReference type="GO" id="GO:0052917">
    <property type="term" value="F:dol-P-Man:Man(7)GlcNAc(2)-PP-Dol alpha-1,6-mannosyltransferase activity"/>
    <property type="evidence" value="ECO:0007669"/>
    <property type="project" value="UniProtKB-EC"/>
</dbReference>
<keyword evidence="5" id="KW-0808">Transferase</keyword>
<comment type="function">
    <text evidence="10">Mannosyltransferase that operates in the biosynthetic pathway of dolichol-linked oligosaccharides, the glycan precursors employed in protein asparagine (N)-glycosylation. The assembly of dolichol-linked oligosaccharides begins on the cytosolic side of the endoplasmic reticulum membrane and finishes in its lumen. The sequential addition of sugars to dolichol pyrophosphate produces dolichol-linked oligosaccharides containing fourteen sugars, including two GlcNAcs, nine mannoses and three glucoses. Once assembled, the oligosaccharide is transferred from the lipid to nascent proteins by oligosaccharyltransferases. In the lumen of the endoplasmic reticulum, adds the eighth mannose residue in an alpha-1,6 linkage onto Man(7)GlcNAc(2)-PP-dolichol to produce Man(8)GlcNAc(2)-PP-dolichol.</text>
</comment>
<feature type="transmembrane region" description="Helical" evidence="12">
    <location>
        <begin position="88"/>
        <end position="113"/>
    </location>
</feature>
<dbReference type="Pfam" id="PF03901">
    <property type="entry name" value="Glyco_transf_22"/>
    <property type="match status" value="1"/>
</dbReference>
<evidence type="ECO:0000256" key="11">
    <source>
        <dbReference type="ARBA" id="ARBA00048899"/>
    </source>
</evidence>
<name>A0A811LDN8_9BILA</name>
<comment type="similarity">
    <text evidence="3 12">Belongs to the glycosyltransferase 22 family.</text>
</comment>
<accession>A0A811LDN8</accession>
<evidence type="ECO:0000256" key="4">
    <source>
        <dbReference type="ARBA" id="ARBA00022676"/>
    </source>
</evidence>
<dbReference type="EMBL" id="CAJFDH010000005">
    <property type="protein sequence ID" value="CAD5225185.1"/>
    <property type="molecule type" value="Genomic_DNA"/>
</dbReference>
<feature type="transmembrane region" description="Helical" evidence="12">
    <location>
        <begin position="62"/>
        <end position="82"/>
    </location>
</feature>
<evidence type="ECO:0000313" key="13">
    <source>
        <dbReference type="EMBL" id="CAD5225185.1"/>
    </source>
</evidence>
<dbReference type="AlphaFoldDB" id="A0A811LDN8"/>
<feature type="transmembrane region" description="Helical" evidence="12">
    <location>
        <begin position="283"/>
        <end position="301"/>
    </location>
</feature>
<feature type="transmembrane region" description="Helical" evidence="12">
    <location>
        <begin position="134"/>
        <end position="155"/>
    </location>
</feature>
<feature type="transmembrane region" description="Helical" evidence="12">
    <location>
        <begin position="206"/>
        <end position="226"/>
    </location>
</feature>
<protein>
    <recommendedName>
        <fullName evidence="12">Mannosyltransferase</fullName>
        <ecNumber evidence="12">2.4.1.-</ecNumber>
    </recommendedName>
</protein>
<dbReference type="EC" id="2.4.1.-" evidence="12"/>
<gene>
    <name evidence="13" type="ORF">BOKJ2_LOCUS11452</name>
</gene>
<dbReference type="GO" id="GO:0005789">
    <property type="term" value="C:endoplasmic reticulum membrane"/>
    <property type="evidence" value="ECO:0007669"/>
    <property type="project" value="UniProtKB-SubCell"/>
</dbReference>
<reference evidence="13" key="1">
    <citation type="submission" date="2020-09" db="EMBL/GenBank/DDBJ databases">
        <authorList>
            <person name="Kikuchi T."/>
        </authorList>
    </citation>
    <scope>NUCLEOTIDE SEQUENCE</scope>
    <source>
        <strain evidence="13">SH1</strain>
    </source>
</reference>
<dbReference type="Proteomes" id="UP000783686">
    <property type="component" value="Unassembled WGS sequence"/>
</dbReference>
<dbReference type="EMBL" id="CAJFCW020000005">
    <property type="protein sequence ID" value="CAG9120517.1"/>
    <property type="molecule type" value="Genomic_DNA"/>
</dbReference>
<keyword evidence="14" id="KW-1185">Reference proteome</keyword>
<proteinExistence type="inferred from homology"/>
<dbReference type="Proteomes" id="UP000614601">
    <property type="component" value="Unassembled WGS sequence"/>
</dbReference>
<evidence type="ECO:0000256" key="5">
    <source>
        <dbReference type="ARBA" id="ARBA00022679"/>
    </source>
</evidence>
<evidence type="ECO:0000256" key="8">
    <source>
        <dbReference type="ARBA" id="ARBA00022989"/>
    </source>
</evidence>
<comment type="catalytic activity">
    <reaction evidence="11">
        <text>an alpha-D-Man-(1-&gt;2)-alpha-D-Man-(1-&gt;2)-alpha-D-Man-(1-&gt;3)-[alpha-D-Man-(1-&gt;2)-alpha-D-Man-(1-&gt;3)-alpha-D-Man-(1-&gt;6)]-beta-D-Man-(1-&gt;4)-beta-D-GlcNAc-(1-&gt;4)-alpha-D-GlcNAc-diphospho-di-trans,poly-cis-dolichol + a di-trans,poly-cis-dolichyl beta-D-mannosyl phosphate = an alpha-D-Man-(1-&gt;2)-alpha-D-Man-(1-&gt;2)-alpha-D-Man-(1-&gt;3)-[alpha-D-Man-(1-&gt;2)-alpha-D-Man-(1-&gt;3)-[alpha-D-Man-(1-&gt;6)]-alpha-D-Man-(1-&gt;6)]-beta-D-Man-(1-&gt;4)-beta-D-GlcNAc-(1-&gt;4)-alpha-D-GlcNAc-diphospho-di-trans,poly-cis-dolichol + a di-trans,poly-cis-dolichyl phosphate + H(+)</text>
        <dbReference type="Rhea" id="RHEA:29535"/>
        <dbReference type="Rhea" id="RHEA-COMP:19498"/>
        <dbReference type="Rhea" id="RHEA-COMP:19501"/>
        <dbReference type="Rhea" id="RHEA-COMP:19518"/>
        <dbReference type="Rhea" id="RHEA-COMP:19519"/>
        <dbReference type="ChEBI" id="CHEBI:15378"/>
        <dbReference type="ChEBI" id="CHEBI:57683"/>
        <dbReference type="ChEBI" id="CHEBI:58211"/>
        <dbReference type="ChEBI" id="CHEBI:132517"/>
        <dbReference type="ChEBI" id="CHEBI:132519"/>
        <dbReference type="EC" id="2.4.1.260"/>
    </reaction>
    <physiologicalReaction direction="left-to-right" evidence="11">
        <dbReference type="Rhea" id="RHEA:29536"/>
    </physiologicalReaction>
</comment>